<evidence type="ECO:0000256" key="1">
    <source>
        <dbReference type="ARBA" id="ARBA00004319"/>
    </source>
</evidence>
<sequence>MLDRPSLIILYFVLCTISCYFCEHYCSGAENTCKEDKNKYSRDVNEWTSNLKNEIKRALEQYAPCKKENCSCHRSVIDSDLAPYQDGITNEMFISARAKGTKYQVIDGKLYREENCHFPARCAGVEHYMKSLNLKKLSNMEVSINTRDWPQVNKLWGQKKAPVLSFSKTQDYYDIMYPAWSFWEGGPAIALYPTGIGRWDEHRKSISLAAKKSPWDKKKAKAFFRGSRTNEERDALILLSRSKPDLVDAQYTKNQAWKSDADTLHAPAASEVSFEDHCKYKYLFNYRGVAASFRFKHLFLCKSLVFHVGDEWLEFFYPSLKPWVHYIPISPKASKDEIQQVIEFFKAEDALAKEIADRGFQHIWENLDDYDVKCYWQILLKKYSKLIKYKVVKDKDLIEI</sequence>
<proteinExistence type="inferred from homology"/>
<comment type="subcellular location">
    <subcellularLocation>
        <location evidence="1">Endoplasmic reticulum lumen</location>
    </subcellularLocation>
</comment>
<dbReference type="Proteomes" id="UP000504629">
    <property type="component" value="Unplaced"/>
</dbReference>
<evidence type="ECO:0000313" key="9">
    <source>
        <dbReference type="Proteomes" id="UP000504629"/>
    </source>
</evidence>
<protein>
    <submittedName>
        <fullName evidence="10">O-glucosyltransferase rumi homolog isoform X1</fullName>
    </submittedName>
</protein>
<dbReference type="RefSeq" id="XP_028036890.1">
    <property type="nucleotide sequence ID" value="XM_028181089.1"/>
</dbReference>
<evidence type="ECO:0000256" key="3">
    <source>
        <dbReference type="ARBA" id="ARBA00010118"/>
    </source>
</evidence>
<dbReference type="SMART" id="SM00672">
    <property type="entry name" value="CAP10"/>
    <property type="match status" value="1"/>
</dbReference>
<organism evidence="9 10">
    <name type="scientific">Bombyx mandarina</name>
    <name type="common">Wild silk moth</name>
    <name type="synonym">Wild silkworm</name>
    <dbReference type="NCBI Taxonomy" id="7092"/>
    <lineage>
        <taxon>Eukaryota</taxon>
        <taxon>Metazoa</taxon>
        <taxon>Ecdysozoa</taxon>
        <taxon>Arthropoda</taxon>
        <taxon>Hexapoda</taxon>
        <taxon>Insecta</taxon>
        <taxon>Pterygota</taxon>
        <taxon>Neoptera</taxon>
        <taxon>Endopterygota</taxon>
        <taxon>Lepidoptera</taxon>
        <taxon>Glossata</taxon>
        <taxon>Ditrysia</taxon>
        <taxon>Bombycoidea</taxon>
        <taxon>Bombycidae</taxon>
        <taxon>Bombycinae</taxon>
        <taxon>Bombyx</taxon>
    </lineage>
</organism>
<dbReference type="GO" id="GO:0006493">
    <property type="term" value="P:protein O-linked glycosylation"/>
    <property type="evidence" value="ECO:0007669"/>
    <property type="project" value="TreeGrafter"/>
</dbReference>
<evidence type="ECO:0000313" key="10">
    <source>
        <dbReference type="RefSeq" id="XP_028036890.1"/>
    </source>
</evidence>
<gene>
    <name evidence="10" type="primary">LOC114247988</name>
</gene>
<keyword evidence="4" id="KW-0328">Glycosyltransferase</keyword>
<dbReference type="GO" id="GO:0035251">
    <property type="term" value="F:UDP-glucosyltransferase activity"/>
    <property type="evidence" value="ECO:0007669"/>
    <property type="project" value="TreeGrafter"/>
</dbReference>
<comment type="pathway">
    <text evidence="2">Protein modification; protein glycosylation.</text>
</comment>
<dbReference type="AlphaFoldDB" id="A0A6J2K4L0"/>
<comment type="similarity">
    <text evidence="3">Belongs to the glycosyltransferase 90 family.</text>
</comment>
<keyword evidence="7" id="KW-0732">Signal</keyword>
<keyword evidence="9" id="KW-1185">Reference proteome</keyword>
<evidence type="ECO:0000256" key="5">
    <source>
        <dbReference type="ARBA" id="ARBA00022679"/>
    </source>
</evidence>
<name>A0A6J2K4L0_BOMMA</name>
<dbReference type="InterPro" id="IPR006598">
    <property type="entry name" value="CAP10"/>
</dbReference>
<feature type="domain" description="Glycosyl transferase CAP10" evidence="8">
    <location>
        <begin position="136"/>
        <end position="390"/>
    </location>
</feature>
<dbReference type="OrthoDB" id="202415at2759"/>
<reference evidence="10" key="1">
    <citation type="submission" date="2025-08" db="UniProtKB">
        <authorList>
            <consortium name="RefSeq"/>
        </authorList>
    </citation>
    <scope>IDENTIFICATION</scope>
    <source>
        <tissue evidence="10">Silk gland</tissue>
    </source>
</reference>
<dbReference type="KEGG" id="bman:114247988"/>
<feature type="signal peptide" evidence="7">
    <location>
        <begin position="1"/>
        <end position="28"/>
    </location>
</feature>
<evidence type="ECO:0000256" key="6">
    <source>
        <dbReference type="ARBA" id="ARBA00045690"/>
    </source>
</evidence>
<dbReference type="PANTHER" id="PTHR12203">
    <property type="entry name" value="KDEL LYS-ASP-GLU-LEU CONTAINING - RELATED"/>
    <property type="match status" value="1"/>
</dbReference>
<dbReference type="GO" id="GO:0035252">
    <property type="term" value="F:UDP-xylosyltransferase activity"/>
    <property type="evidence" value="ECO:0007669"/>
    <property type="project" value="TreeGrafter"/>
</dbReference>
<dbReference type="GO" id="GO:0005788">
    <property type="term" value="C:endoplasmic reticulum lumen"/>
    <property type="evidence" value="ECO:0007669"/>
    <property type="project" value="UniProtKB-SubCell"/>
</dbReference>
<dbReference type="InterPro" id="IPR051091">
    <property type="entry name" value="O-Glucosyltr/Glycosyltrsf_90"/>
</dbReference>
<evidence type="ECO:0000256" key="7">
    <source>
        <dbReference type="SAM" id="SignalP"/>
    </source>
</evidence>
<comment type="function">
    <text evidence="6">Protein O-glucosyltransferase. Catalyzes the reaction that attaches glucose through an O-glycosidic linkage to a conserved serine residue found in the consensus sequence C-X-S-X-[PA]-C in epidermal growth factor-like repeats. Regulates Notch signaling by glucosylating Notch in the ER, glucosylation is required for the correct folding and cleavage of Notch.</text>
</comment>
<keyword evidence="5" id="KW-0808">Transferase</keyword>
<feature type="chain" id="PRO_5026864088" evidence="7">
    <location>
        <begin position="29"/>
        <end position="400"/>
    </location>
</feature>
<dbReference type="PANTHER" id="PTHR12203:SF35">
    <property type="entry name" value="PROTEIN O-GLUCOSYLTRANSFERASE 1"/>
    <property type="match status" value="1"/>
</dbReference>
<evidence type="ECO:0000256" key="4">
    <source>
        <dbReference type="ARBA" id="ARBA00022676"/>
    </source>
</evidence>
<dbReference type="Pfam" id="PF05686">
    <property type="entry name" value="Glyco_transf_90"/>
    <property type="match status" value="1"/>
</dbReference>
<dbReference type="GeneID" id="114247988"/>
<evidence type="ECO:0000259" key="8">
    <source>
        <dbReference type="SMART" id="SM00672"/>
    </source>
</evidence>
<dbReference type="GO" id="GO:0045747">
    <property type="term" value="P:positive regulation of Notch signaling pathway"/>
    <property type="evidence" value="ECO:0007669"/>
    <property type="project" value="TreeGrafter"/>
</dbReference>
<accession>A0A6J2K4L0</accession>
<evidence type="ECO:0000256" key="2">
    <source>
        <dbReference type="ARBA" id="ARBA00004922"/>
    </source>
</evidence>